<protein>
    <submittedName>
        <fullName evidence="2">Uncharacterized protein</fullName>
    </submittedName>
</protein>
<organism evidence="2 3">
    <name type="scientific">Stylophora pistillata</name>
    <name type="common">Smooth cauliflower coral</name>
    <dbReference type="NCBI Taxonomy" id="50429"/>
    <lineage>
        <taxon>Eukaryota</taxon>
        <taxon>Metazoa</taxon>
        <taxon>Cnidaria</taxon>
        <taxon>Anthozoa</taxon>
        <taxon>Hexacorallia</taxon>
        <taxon>Scleractinia</taxon>
        <taxon>Astrocoeniina</taxon>
        <taxon>Pocilloporidae</taxon>
        <taxon>Stylophora</taxon>
    </lineage>
</organism>
<evidence type="ECO:0000313" key="2">
    <source>
        <dbReference type="EMBL" id="PFX30258.1"/>
    </source>
</evidence>
<feature type="region of interest" description="Disordered" evidence="1">
    <location>
        <begin position="57"/>
        <end position="84"/>
    </location>
</feature>
<proteinExistence type="predicted"/>
<gene>
    <name evidence="2" type="ORF">AWC38_SpisGene4932</name>
</gene>
<keyword evidence="3" id="KW-1185">Reference proteome</keyword>
<sequence length="453" mass="49445">MTDLWNAKGYGHLSIKSQNLRDQASRLTKNASSSSISSPLDSNSDIWQSNILGNNDISIDATDENSSNPDANELSQDPNLHSSNVQFPEETQSAIEANDPTIENASNLIPDNLPHYEAFEKPSLFKWGLSNDGRALFVKTSTIDDAYNEISKWRKNTFLVPYGRPGKNFIDQLTKHINTWNNGAEGKHKEGDIDALLREGRIIQRRLTSSKQTVTSNKAKVFANVVMKGQLHSAMRYLSSDDGGGILPLSDDVIRQLREKHPDAQEAQLGSLLFGPIEEVPTTLFLEIDGEMVREAALRTKGSGGPCGVDVDGFRRILSYKAFKKSGKELCDALALLARRPCTEYVDPISIEALLSSRLIPLDKGEGAVRPIGVGEVLRRIIGKGVTRVIKTDVIEASGSLQVCAGLKSGSEGAIHAMRIIFEADDTDAVLLIDASNAVNALNRSASLHNIRV</sequence>
<name>A0A2B4SNV2_STYPI</name>
<reference evidence="3" key="1">
    <citation type="journal article" date="2017" name="bioRxiv">
        <title>Comparative analysis of the genomes of Stylophora pistillata and Acropora digitifera provides evidence for extensive differences between species of corals.</title>
        <authorList>
            <person name="Voolstra C.R."/>
            <person name="Li Y."/>
            <person name="Liew Y.J."/>
            <person name="Baumgarten S."/>
            <person name="Zoccola D."/>
            <person name="Flot J.-F."/>
            <person name="Tambutte S."/>
            <person name="Allemand D."/>
            <person name="Aranda M."/>
        </authorList>
    </citation>
    <scope>NUCLEOTIDE SEQUENCE [LARGE SCALE GENOMIC DNA]</scope>
</reference>
<evidence type="ECO:0000313" key="3">
    <source>
        <dbReference type="Proteomes" id="UP000225706"/>
    </source>
</evidence>
<dbReference type="EMBL" id="LSMT01000053">
    <property type="protein sequence ID" value="PFX30258.1"/>
    <property type="molecule type" value="Genomic_DNA"/>
</dbReference>
<feature type="compositionally biased region" description="Polar residues" evidence="1">
    <location>
        <begin position="64"/>
        <end position="84"/>
    </location>
</feature>
<evidence type="ECO:0000256" key="1">
    <source>
        <dbReference type="SAM" id="MobiDB-lite"/>
    </source>
</evidence>
<comment type="caution">
    <text evidence="2">The sequence shown here is derived from an EMBL/GenBank/DDBJ whole genome shotgun (WGS) entry which is preliminary data.</text>
</comment>
<dbReference type="Proteomes" id="UP000225706">
    <property type="component" value="Unassembled WGS sequence"/>
</dbReference>
<accession>A0A2B4SNV2</accession>
<dbReference type="AlphaFoldDB" id="A0A2B4SNV2"/>